<dbReference type="OrthoDB" id="413520at2759"/>
<dbReference type="Pfam" id="PF10294">
    <property type="entry name" value="Methyltransf_16"/>
    <property type="match status" value="1"/>
</dbReference>
<dbReference type="InterPro" id="IPR019410">
    <property type="entry name" value="Methyltransf_16"/>
</dbReference>
<keyword evidence="1" id="KW-0489">Methyltransferase</keyword>
<dbReference type="GO" id="GO:0005829">
    <property type="term" value="C:cytosol"/>
    <property type="evidence" value="ECO:0007669"/>
    <property type="project" value="TreeGrafter"/>
</dbReference>
<dbReference type="GO" id="GO:0032991">
    <property type="term" value="C:protein-containing complex"/>
    <property type="evidence" value="ECO:0007669"/>
    <property type="project" value="TreeGrafter"/>
</dbReference>
<keyword evidence="2" id="KW-1185">Reference proteome</keyword>
<dbReference type="AlphaFoldDB" id="A0A9P6E9A8"/>
<dbReference type="GO" id="GO:0008757">
    <property type="term" value="F:S-adenosylmethionine-dependent methyltransferase activity"/>
    <property type="evidence" value="ECO:0007669"/>
    <property type="project" value="UniProtKB-ARBA"/>
</dbReference>
<sequence>MLAKAVDGSNKKDPNFPQGLYIHPSQNSISLVSSFDTLLLQTFGPEAQEQAIREYGIAGRVWEAAYAMIAFISSPLGLEFDPPFLAAKSTNAERHIILELGSGSGLIASVVSKVLNIQHDRMIATDLPEVCQLLESNLQTLLPDKQRGNQATKFSIVRVFPLPWGDDLAMGKLATTFFDSRSLDYNGSLTHIICSDLVYFPELLAPLLRSLIKLTSPPFNNNNTVVVYISYKIRSLVKETPFWSAFGLWFHFQPVLFKRRSEVEGDDWERFGQDSDDTTYLFVAARRHGSFKWKIPKADDELLGGVGAQNNNSRKGDDTFENLLLMSMG</sequence>
<dbReference type="InterPro" id="IPR029063">
    <property type="entry name" value="SAM-dependent_MTases_sf"/>
</dbReference>
<evidence type="ECO:0000313" key="1">
    <source>
        <dbReference type="EMBL" id="KAF9524864.1"/>
    </source>
</evidence>
<dbReference type="PANTHER" id="PTHR14614:SF161">
    <property type="match status" value="1"/>
</dbReference>
<dbReference type="EMBL" id="MU157892">
    <property type="protein sequence ID" value="KAF9524864.1"/>
    <property type="molecule type" value="Genomic_DNA"/>
</dbReference>
<organism evidence="1 2">
    <name type="scientific">Crepidotus variabilis</name>
    <dbReference type="NCBI Taxonomy" id="179855"/>
    <lineage>
        <taxon>Eukaryota</taxon>
        <taxon>Fungi</taxon>
        <taxon>Dikarya</taxon>
        <taxon>Basidiomycota</taxon>
        <taxon>Agaricomycotina</taxon>
        <taxon>Agaricomycetes</taxon>
        <taxon>Agaricomycetidae</taxon>
        <taxon>Agaricales</taxon>
        <taxon>Agaricineae</taxon>
        <taxon>Crepidotaceae</taxon>
        <taxon>Crepidotus</taxon>
    </lineage>
</organism>
<accession>A0A9P6E9A8</accession>
<protein>
    <submittedName>
        <fullName evidence="1">Methyltransferase-domain-containing protein</fullName>
    </submittedName>
</protein>
<reference evidence="1" key="1">
    <citation type="submission" date="2020-11" db="EMBL/GenBank/DDBJ databases">
        <authorList>
            <consortium name="DOE Joint Genome Institute"/>
            <person name="Ahrendt S."/>
            <person name="Riley R."/>
            <person name="Andreopoulos W."/>
            <person name="Labutti K."/>
            <person name="Pangilinan J."/>
            <person name="Ruiz-Duenas F.J."/>
            <person name="Barrasa J.M."/>
            <person name="Sanchez-Garcia M."/>
            <person name="Camarero S."/>
            <person name="Miyauchi S."/>
            <person name="Serrano A."/>
            <person name="Linde D."/>
            <person name="Babiker R."/>
            <person name="Drula E."/>
            <person name="Ayuso-Fernandez I."/>
            <person name="Pacheco R."/>
            <person name="Padilla G."/>
            <person name="Ferreira P."/>
            <person name="Barriuso J."/>
            <person name="Kellner H."/>
            <person name="Castanera R."/>
            <person name="Alfaro M."/>
            <person name="Ramirez L."/>
            <person name="Pisabarro A.G."/>
            <person name="Kuo A."/>
            <person name="Tritt A."/>
            <person name="Lipzen A."/>
            <person name="He G."/>
            <person name="Yan M."/>
            <person name="Ng V."/>
            <person name="Cullen D."/>
            <person name="Martin F."/>
            <person name="Rosso M.-N."/>
            <person name="Henrissat B."/>
            <person name="Hibbett D."/>
            <person name="Martinez A.T."/>
            <person name="Grigoriev I.V."/>
        </authorList>
    </citation>
    <scope>NUCLEOTIDE SEQUENCE</scope>
    <source>
        <strain evidence="1">CBS 506.95</strain>
    </source>
</reference>
<evidence type="ECO:0000313" key="2">
    <source>
        <dbReference type="Proteomes" id="UP000807306"/>
    </source>
</evidence>
<comment type="caution">
    <text evidence="1">The sequence shown here is derived from an EMBL/GenBank/DDBJ whole genome shotgun (WGS) entry which is preliminary data.</text>
</comment>
<dbReference type="Proteomes" id="UP000807306">
    <property type="component" value="Unassembled WGS sequence"/>
</dbReference>
<dbReference type="Gene3D" id="3.40.50.150">
    <property type="entry name" value="Vaccinia Virus protein VP39"/>
    <property type="match status" value="1"/>
</dbReference>
<gene>
    <name evidence="1" type="ORF">CPB83DRAFT_819568</name>
</gene>
<dbReference type="GO" id="GO:0032259">
    <property type="term" value="P:methylation"/>
    <property type="evidence" value="ECO:0007669"/>
    <property type="project" value="UniProtKB-KW"/>
</dbReference>
<dbReference type="PANTHER" id="PTHR14614">
    <property type="entry name" value="HEPATOCELLULAR CARCINOMA-ASSOCIATED ANTIGEN"/>
    <property type="match status" value="1"/>
</dbReference>
<keyword evidence="1" id="KW-0808">Transferase</keyword>
<proteinExistence type="predicted"/>
<name>A0A9P6E9A8_9AGAR</name>